<dbReference type="Proteomes" id="UP000029452">
    <property type="component" value="Unassembled WGS sequence"/>
</dbReference>
<dbReference type="EMBL" id="JPGK01000004">
    <property type="protein sequence ID" value="KGA94166.1"/>
    <property type="molecule type" value="Genomic_DNA"/>
</dbReference>
<name>A0A094YLR6_9BACT</name>
<feature type="transmembrane region" description="Helical" evidence="2">
    <location>
        <begin position="44"/>
        <end position="62"/>
    </location>
</feature>
<proteinExistence type="predicted"/>
<keyword evidence="2" id="KW-0812">Transmembrane</keyword>
<keyword evidence="2" id="KW-0472">Membrane</keyword>
<evidence type="ECO:0000256" key="1">
    <source>
        <dbReference type="SAM" id="MobiDB-lite"/>
    </source>
</evidence>
<reference evidence="3 4" key="1">
    <citation type="submission" date="2014-06" db="EMBL/GenBank/DDBJ databases">
        <title>Draft genome sequence of iron oxidizing acidophile Leptospirillum ferriphilum DSM14647.</title>
        <authorList>
            <person name="Cardenas J.P."/>
            <person name="Lazcano M."/>
            <person name="Ossandon F.J."/>
            <person name="Corbett M."/>
            <person name="Holmes D.S."/>
            <person name="Watkin E."/>
        </authorList>
    </citation>
    <scope>NUCLEOTIDE SEQUENCE [LARGE SCALE GENOMIC DNA]</scope>
    <source>
        <strain evidence="3 4">DSM 14647</strain>
    </source>
</reference>
<dbReference type="PATRIC" id="fig|178606.4.peg.1327"/>
<evidence type="ECO:0000256" key="2">
    <source>
        <dbReference type="SAM" id="Phobius"/>
    </source>
</evidence>
<feature type="compositionally biased region" description="Polar residues" evidence="1">
    <location>
        <begin position="18"/>
        <end position="28"/>
    </location>
</feature>
<sequence length="184" mass="20687">MIHPPHFTDPHVLDYNGPDSSESLSPNRTGVNFMERSLSKSIRIFFLATGLVVLSSILIIAFRVSGPHTKLEGDSLPKAIASLQGRMQQKIEALNHLLTSQNGLKGPLFLSGSVRYEGQVYQATVSSEWDTLPLRTKKLVLKTVLENYRNSRQQRLKQPGEPTIIFRENDKKVAVHTILEDIIR</sequence>
<accession>A0A094YLR6</accession>
<organism evidence="3 4">
    <name type="scientific">Leptospirillum ferriphilum</name>
    <dbReference type="NCBI Taxonomy" id="178606"/>
    <lineage>
        <taxon>Bacteria</taxon>
        <taxon>Pseudomonadati</taxon>
        <taxon>Nitrospirota</taxon>
        <taxon>Nitrospiria</taxon>
        <taxon>Nitrospirales</taxon>
        <taxon>Nitrospiraceae</taxon>
        <taxon>Leptospirillum</taxon>
    </lineage>
</organism>
<protein>
    <submittedName>
        <fullName evidence="3">Uncharacterized protein</fullName>
    </submittedName>
</protein>
<feature type="compositionally biased region" description="Basic and acidic residues" evidence="1">
    <location>
        <begin position="1"/>
        <end position="12"/>
    </location>
</feature>
<dbReference type="AlphaFoldDB" id="A0A094YLR6"/>
<gene>
    <name evidence="3" type="ORF">LptCag_0792</name>
</gene>
<evidence type="ECO:0000313" key="3">
    <source>
        <dbReference type="EMBL" id="KGA94166.1"/>
    </source>
</evidence>
<evidence type="ECO:0000313" key="4">
    <source>
        <dbReference type="Proteomes" id="UP000029452"/>
    </source>
</evidence>
<keyword evidence="2" id="KW-1133">Transmembrane helix</keyword>
<feature type="region of interest" description="Disordered" evidence="1">
    <location>
        <begin position="1"/>
        <end position="28"/>
    </location>
</feature>
<comment type="caution">
    <text evidence="3">The sequence shown here is derived from an EMBL/GenBank/DDBJ whole genome shotgun (WGS) entry which is preliminary data.</text>
</comment>